<keyword evidence="3" id="KW-0540">Nuclease</keyword>
<evidence type="ECO:0000313" key="13">
    <source>
        <dbReference type="Proteomes" id="UP001272052"/>
    </source>
</evidence>
<sequence length="733" mass="83627">MWHDLGKFNPEWQTYLLKSNGEYEENEKEELDSNKIQVYKKIDHSIAGAIYCSKIASEQKIPFPKSEIVLGYLIAGHHTGLPDWDDCGSKGKTLPERIAEEEVFHHLDKALKGNIPDEILSVSFPKSSPCNMPISQEELHLWIRMLYSCLVDADYLDTEYFMSPNLTELRSQYKTLPELKELFGNYMIQKTSAANRSVVNEERQKILNECREKASLEPGLFTLTVPTGGGKTLSSMAFALEHALLYGKKRIIIAIPYTSIIEQTAAEYKKIFGSENVIEHHCNLEPEKETLQSKLATENWDAPIVVTTNVQLFESLFASKSSACRKLHNVSNSVIILDEAQTLPPEYLKPILMSVKSLSHCFKTSIVLCTATQPALTGNIGSEIATFKVFGEKDVREIIADPPSFFQAFQRVQIEVFGSLTSPPSWEEIAEKLIEYDQILCIVSSKTDCSDLYDLMPEGTIHLSGYMCSRHRSQIIQEIKLKLQQNLPVRVICTQIIEAGVDIDFPVVFRALSGLDRIAQAAGRCNREGKQTIGKVCVFKSPTKAPRGLLRKSEDSGFELYSYNPEKYTQLNPENFEIYFKNFYSKVNNFDQKEINELLIKNACLLKIQFRKASNEFKMIDDSNQYAVIVKYFDKFENNEFDEGQNSNKIYEKQSADVEKLIEKLRWGGPTKYLMRQLQGYAVIIYENQLEQMKRNGMIEEINGIYVQCSEHLYDSVKGLQVSEELKTDDFFV</sequence>
<dbReference type="PROSITE" id="PS51643">
    <property type="entry name" value="HD_CAS3"/>
    <property type="match status" value="1"/>
</dbReference>
<dbReference type="NCBIfam" id="TIGR01596">
    <property type="entry name" value="cas3_HD"/>
    <property type="match status" value="1"/>
</dbReference>
<dbReference type="CDD" id="cd09641">
    <property type="entry name" value="Cas3''_I"/>
    <property type="match status" value="1"/>
</dbReference>
<keyword evidence="6" id="KW-0378">Hydrolase</keyword>
<evidence type="ECO:0000256" key="2">
    <source>
        <dbReference type="ARBA" id="ARBA00009046"/>
    </source>
</evidence>
<evidence type="ECO:0000256" key="1">
    <source>
        <dbReference type="ARBA" id="ARBA00006847"/>
    </source>
</evidence>
<feature type="domain" description="HD Cas3-type" evidence="11">
    <location>
        <begin position="1"/>
        <end position="156"/>
    </location>
</feature>
<accession>A0ABU3VQ63</accession>
<evidence type="ECO:0000256" key="3">
    <source>
        <dbReference type="ARBA" id="ARBA00022722"/>
    </source>
</evidence>
<proteinExistence type="inferred from homology"/>
<name>A0ABU3VQ63_9EURY</name>
<keyword evidence="7" id="KW-0347">Helicase</keyword>
<dbReference type="Pfam" id="PF22590">
    <property type="entry name" value="Cas3-like_C_2"/>
    <property type="match status" value="1"/>
</dbReference>
<evidence type="ECO:0000256" key="7">
    <source>
        <dbReference type="ARBA" id="ARBA00022806"/>
    </source>
</evidence>
<feature type="domain" description="Helicase ATP-binding" evidence="10">
    <location>
        <begin position="212"/>
        <end position="391"/>
    </location>
</feature>
<keyword evidence="9" id="KW-0051">Antiviral defense</keyword>
<comment type="similarity">
    <text evidence="2">In the central section; belongs to the CRISPR-associated helicase Cas3 family.</text>
</comment>
<evidence type="ECO:0000256" key="6">
    <source>
        <dbReference type="ARBA" id="ARBA00022801"/>
    </source>
</evidence>
<dbReference type="InterPro" id="IPR006474">
    <property type="entry name" value="Helicase_Cas3_CRISPR-ass_core"/>
</dbReference>
<dbReference type="InterPro" id="IPR054712">
    <property type="entry name" value="Cas3-like_dom"/>
</dbReference>
<dbReference type="InterPro" id="IPR014001">
    <property type="entry name" value="Helicase_ATP-bd"/>
</dbReference>
<dbReference type="SMART" id="SM00487">
    <property type="entry name" value="DEXDc"/>
    <property type="match status" value="1"/>
</dbReference>
<comment type="similarity">
    <text evidence="1">In the N-terminal section; belongs to the CRISPR-associated nuclease Cas3-HD family.</text>
</comment>
<dbReference type="NCBIfam" id="TIGR01587">
    <property type="entry name" value="cas3_core"/>
    <property type="match status" value="1"/>
</dbReference>
<dbReference type="Pfam" id="PF00270">
    <property type="entry name" value="DEAD"/>
    <property type="match status" value="1"/>
</dbReference>
<dbReference type="PANTHER" id="PTHR24031">
    <property type="entry name" value="RNA HELICASE"/>
    <property type="match status" value="1"/>
</dbReference>
<dbReference type="EMBL" id="JAWDKC010000019">
    <property type="protein sequence ID" value="MDV0445549.1"/>
    <property type="molecule type" value="Genomic_DNA"/>
</dbReference>
<dbReference type="PROSITE" id="PS51192">
    <property type="entry name" value="HELICASE_ATP_BIND_1"/>
    <property type="match status" value="1"/>
</dbReference>
<protein>
    <recommendedName>
        <fullName evidence="14">CRISPR-associated helicase Cas3</fullName>
    </recommendedName>
</protein>
<dbReference type="InterPro" id="IPR011545">
    <property type="entry name" value="DEAD/DEAH_box_helicase_dom"/>
</dbReference>
<evidence type="ECO:0000259" key="11">
    <source>
        <dbReference type="PROSITE" id="PS51643"/>
    </source>
</evidence>
<evidence type="ECO:0000259" key="10">
    <source>
        <dbReference type="PROSITE" id="PS51192"/>
    </source>
</evidence>
<dbReference type="Gene3D" id="1.10.3210.30">
    <property type="match status" value="1"/>
</dbReference>
<evidence type="ECO:0000256" key="5">
    <source>
        <dbReference type="ARBA" id="ARBA00022741"/>
    </source>
</evidence>
<keyword evidence="13" id="KW-1185">Reference proteome</keyword>
<evidence type="ECO:0000256" key="8">
    <source>
        <dbReference type="ARBA" id="ARBA00022840"/>
    </source>
</evidence>
<gene>
    <name evidence="12" type="ORF">MmiAt1_11320</name>
</gene>
<keyword evidence="8" id="KW-0067">ATP-binding</keyword>
<dbReference type="Proteomes" id="UP001272052">
    <property type="component" value="Unassembled WGS sequence"/>
</dbReference>
<dbReference type="SUPFAM" id="SSF52540">
    <property type="entry name" value="P-loop containing nucleoside triphosphate hydrolases"/>
    <property type="match status" value="1"/>
</dbReference>
<keyword evidence="4" id="KW-0479">Metal-binding</keyword>
<evidence type="ECO:0008006" key="14">
    <source>
        <dbReference type="Google" id="ProtNLM"/>
    </source>
</evidence>
<dbReference type="CDD" id="cd17930">
    <property type="entry name" value="DEXHc_cas3"/>
    <property type="match status" value="1"/>
</dbReference>
<dbReference type="Pfam" id="PF18019">
    <property type="entry name" value="Cas3_HD"/>
    <property type="match status" value="1"/>
</dbReference>
<reference evidence="12 13" key="1">
    <citation type="submission" date="2023-06" db="EMBL/GenBank/DDBJ databases">
        <title>Genome sequence of Methanimicrococcus sp. At1.</title>
        <authorList>
            <person name="Protasov E."/>
            <person name="Platt K."/>
            <person name="Poehlein A."/>
            <person name="Daniel R."/>
            <person name="Brune A."/>
        </authorList>
    </citation>
    <scope>NUCLEOTIDE SEQUENCE [LARGE SCALE GENOMIC DNA]</scope>
    <source>
        <strain evidence="12 13">At1</strain>
    </source>
</reference>
<evidence type="ECO:0000256" key="4">
    <source>
        <dbReference type="ARBA" id="ARBA00022723"/>
    </source>
</evidence>
<evidence type="ECO:0000313" key="12">
    <source>
        <dbReference type="EMBL" id="MDV0445549.1"/>
    </source>
</evidence>
<dbReference type="InterPro" id="IPR038257">
    <property type="entry name" value="CRISPR-assoc_Cas3_HD_sf"/>
</dbReference>
<evidence type="ECO:0000256" key="9">
    <source>
        <dbReference type="ARBA" id="ARBA00023118"/>
    </source>
</evidence>
<dbReference type="InterPro" id="IPR006483">
    <property type="entry name" value="CRISPR-assoc_Cas3_HD"/>
</dbReference>
<keyword evidence="5" id="KW-0547">Nucleotide-binding</keyword>
<dbReference type="Gene3D" id="3.40.50.300">
    <property type="entry name" value="P-loop containing nucleotide triphosphate hydrolases"/>
    <property type="match status" value="2"/>
</dbReference>
<comment type="caution">
    <text evidence="12">The sequence shown here is derived from an EMBL/GenBank/DDBJ whole genome shotgun (WGS) entry which is preliminary data.</text>
</comment>
<dbReference type="InterPro" id="IPR027417">
    <property type="entry name" value="P-loop_NTPase"/>
</dbReference>
<organism evidence="12 13">
    <name type="scientific">Methanimicrococcus hacksteinii</name>
    <dbReference type="NCBI Taxonomy" id="3028293"/>
    <lineage>
        <taxon>Archaea</taxon>
        <taxon>Methanobacteriati</taxon>
        <taxon>Methanobacteriota</taxon>
        <taxon>Stenosarchaea group</taxon>
        <taxon>Methanomicrobia</taxon>
        <taxon>Methanosarcinales</taxon>
        <taxon>Methanosarcinaceae</taxon>
        <taxon>Methanimicrococcus</taxon>
    </lineage>
</organism>